<dbReference type="AlphaFoldDB" id="D2RHW8"/>
<accession>D2RHW8</accession>
<dbReference type="PaxDb" id="572546-Arcpr_0830"/>
<dbReference type="eggNOG" id="arCOG12209">
    <property type="taxonomic scope" value="Archaea"/>
</dbReference>
<dbReference type="RefSeq" id="WP_012940229.1">
    <property type="nucleotide sequence ID" value="NC_013741.1"/>
</dbReference>
<sequence length="64" mass="7431">MRPKEVEFTSIKITGNDFRTKLDDIKRILGLKSDAETVRVAVTWFWRKLKGNNGFEEVFVDGAR</sequence>
<dbReference type="HOGENOM" id="CLU_2856894_0_0_2"/>
<proteinExistence type="predicted"/>
<organism evidence="1 2">
    <name type="scientific">Archaeoglobus profundus (strain DSM 5631 / JCM 9629 / NBRC 100127 / Av18)</name>
    <dbReference type="NCBI Taxonomy" id="572546"/>
    <lineage>
        <taxon>Archaea</taxon>
        <taxon>Methanobacteriati</taxon>
        <taxon>Methanobacteriota</taxon>
        <taxon>Archaeoglobi</taxon>
        <taxon>Archaeoglobales</taxon>
        <taxon>Archaeoglobaceae</taxon>
        <taxon>Archaeoglobus</taxon>
    </lineage>
</organism>
<dbReference type="Proteomes" id="UP000001901">
    <property type="component" value="Chromosome"/>
</dbReference>
<dbReference type="KEGG" id="apo:Arcpr_0830"/>
<evidence type="ECO:0000313" key="2">
    <source>
        <dbReference type="Proteomes" id="UP000001901"/>
    </source>
</evidence>
<gene>
    <name evidence="1" type="ordered locus">Arcpr_0830</name>
</gene>
<dbReference type="STRING" id="572546.Arcpr_0830"/>
<dbReference type="GeneID" id="8739492"/>
<protein>
    <submittedName>
        <fullName evidence="1">Uncharacterized protein</fullName>
    </submittedName>
</protein>
<evidence type="ECO:0000313" key="1">
    <source>
        <dbReference type="EMBL" id="ADB57893.1"/>
    </source>
</evidence>
<keyword evidence="2" id="KW-1185">Reference proteome</keyword>
<name>D2RHW8_ARCPA</name>
<reference evidence="1 2" key="1">
    <citation type="journal article" date="2010" name="Stand. Genomic Sci.">
        <title>Complete genome sequence of Archaeoglobus profundus type strain (AV18).</title>
        <authorList>
            <person name="von Jan M."/>
            <person name="Lapidus A."/>
            <person name="Del Rio T.G."/>
            <person name="Copeland A."/>
            <person name="Tice H."/>
            <person name="Cheng J.F."/>
            <person name="Lucas S."/>
            <person name="Chen F."/>
            <person name="Nolan M."/>
            <person name="Goodwin L."/>
            <person name="Han C."/>
            <person name="Pitluck S."/>
            <person name="Liolios K."/>
            <person name="Ivanova N."/>
            <person name="Mavromatis K."/>
            <person name="Ovchinnikova G."/>
            <person name="Chertkov O."/>
            <person name="Pati A."/>
            <person name="Chen A."/>
            <person name="Palaniappan K."/>
            <person name="Land M."/>
            <person name="Hauser L."/>
            <person name="Chang Y.J."/>
            <person name="Jeffries C.D."/>
            <person name="Saunders E."/>
            <person name="Brettin T."/>
            <person name="Detter J.C."/>
            <person name="Chain P."/>
            <person name="Eichinger K."/>
            <person name="Huber H."/>
            <person name="Spring S."/>
            <person name="Rohde M."/>
            <person name="Goker M."/>
            <person name="Wirth R."/>
            <person name="Woyke T."/>
            <person name="Bristow J."/>
            <person name="Eisen J.A."/>
            <person name="Markowitz V."/>
            <person name="Hugenholtz P."/>
            <person name="Kyrpides N.C."/>
            <person name="Klenk H.P."/>
        </authorList>
    </citation>
    <scope>NUCLEOTIDE SEQUENCE [LARGE SCALE GENOMIC DNA]</scope>
    <source>
        <strain evidence="2">DSM 5631 / JCM 9629 / NBRC 100127 / Av18</strain>
    </source>
</reference>
<dbReference type="EMBL" id="CP001857">
    <property type="protein sequence ID" value="ADB57893.1"/>
    <property type="molecule type" value="Genomic_DNA"/>
</dbReference>